<evidence type="ECO:0000313" key="2">
    <source>
        <dbReference type="Proteomes" id="UP000179113"/>
    </source>
</evidence>
<accession>A0A1F4WFU2</accession>
<reference evidence="1 2" key="1">
    <citation type="journal article" date="2016" name="Nat. Commun.">
        <title>Thousands of microbial genomes shed light on interconnected biogeochemical processes in an aquifer system.</title>
        <authorList>
            <person name="Anantharaman K."/>
            <person name="Brown C.T."/>
            <person name="Hug L.A."/>
            <person name="Sharon I."/>
            <person name="Castelle C.J."/>
            <person name="Probst A.J."/>
            <person name="Thomas B.C."/>
            <person name="Singh A."/>
            <person name="Wilkins M.J."/>
            <person name="Karaoz U."/>
            <person name="Brodie E.L."/>
            <person name="Williams K.H."/>
            <person name="Hubbard S.S."/>
            <person name="Banfield J.F."/>
        </authorList>
    </citation>
    <scope>NUCLEOTIDE SEQUENCE [LARGE SCALE GENOMIC DNA]</scope>
</reference>
<proteinExistence type="predicted"/>
<evidence type="ECO:0000313" key="1">
    <source>
        <dbReference type="EMBL" id="OGC68317.1"/>
    </source>
</evidence>
<name>A0A1F4WFU2_UNCKA</name>
<organism evidence="1 2">
    <name type="scientific">candidate division WWE3 bacterium RIFOXYC1_FULL_39_7</name>
    <dbReference type="NCBI Taxonomy" id="1802643"/>
    <lineage>
        <taxon>Bacteria</taxon>
        <taxon>Katanobacteria</taxon>
    </lineage>
</organism>
<sequence>MGELLTRITIDGVNVTDKMINYEVIDTVNDKPTTANIHFLPTISSDLTVTSDMLVIITRGLTTSTDETIFRGFVSEFKKDGTTYRMDAFDKLWILSRRTASTTYNRTIDAQAGVISAIAEDIIETHGGLTATVIASGAILVLDKFILRNNYLLERLEILKDTLGWQLYYSSQDDTVHFEPYGTSVFTTTLSLETNIGEIPEWTYDYSQMANSVKLVGAISEVETTESGQIGVTAGYTQTAIQLDHKPVSVKVFANAINPPTTLRDGGIPDSTPDADFDYSVDNEIDQVIWNTSNYTPGAADFVETRYSYYEPITVRGQNNPSIDAYGLYEKVEHFDTFVTVDDAEKRMNMILSTYANPFVNTTIRVFGVMGMRAGMTVTVIDTINTENRSLVIREITYRYPDSFDELIVGDEPMASGLPENDARKRIEELERKFAGDQELVREVREFDLMTVQSKSRYLEVLNGTNNPAAFILDHITQGILGTSTLGDLSPTYASQRFIWPNLLYEETFFDTDFRNAGATTATWTPPLTFAATQVARSSTFWDNAQTPVSVTLTATFTGTITWEVSGNDGTTFETVSGGLTTGVAKTHTFTVADTTGIQWRATESGAAAATVTRLNIQVTT</sequence>
<gene>
    <name evidence="1" type="ORF">A2415_04510</name>
</gene>
<dbReference type="AlphaFoldDB" id="A0A1F4WFU2"/>
<comment type="caution">
    <text evidence="1">The sequence shown here is derived from an EMBL/GenBank/DDBJ whole genome shotgun (WGS) entry which is preliminary data.</text>
</comment>
<protein>
    <submittedName>
        <fullName evidence="1">Uncharacterized protein</fullName>
    </submittedName>
</protein>
<dbReference type="Proteomes" id="UP000179113">
    <property type="component" value="Unassembled WGS sequence"/>
</dbReference>
<dbReference type="EMBL" id="MEWA01000049">
    <property type="protein sequence ID" value="OGC68317.1"/>
    <property type="molecule type" value="Genomic_DNA"/>
</dbReference>